<evidence type="ECO:0000256" key="1">
    <source>
        <dbReference type="SAM" id="Coils"/>
    </source>
</evidence>
<dbReference type="HOGENOM" id="CLU_1237008_0_0_1"/>
<proteinExistence type="predicted"/>
<evidence type="ECO:0000313" key="3">
    <source>
        <dbReference type="Proteomes" id="UP000013827"/>
    </source>
</evidence>
<dbReference type="GeneID" id="17250017"/>
<dbReference type="Proteomes" id="UP000013827">
    <property type="component" value="Unassembled WGS sequence"/>
</dbReference>
<dbReference type="KEGG" id="ehx:EMIHUDRAFT_108010"/>
<keyword evidence="3" id="KW-1185">Reference proteome</keyword>
<dbReference type="AlphaFoldDB" id="A0A0D3HY03"/>
<dbReference type="PaxDb" id="2903-EOD03888"/>
<keyword evidence="1" id="KW-0175">Coiled coil</keyword>
<sequence length="224" mass="23322">MRIVEAEEQQAASAATVADWAGGGSTSGDGVASGSVTAAAAATKRLREQEGGYEFTPAGVFACALRLRQERSSGTQAGKVSEKELAELFSTEGERRRVTNVIFKNAIACAEMVPLPAAVFREQKEALNRALADLEASRASQASRVEEAAGSLVAGEGACDLPASDSDMAGMAAELATTTAPAVQHALQSPEVEQLTAENVELRKQLDNLKRISRALTAAIDGTD</sequence>
<organism evidence="2 3">
    <name type="scientific">Emiliania huxleyi (strain CCMP1516)</name>
    <dbReference type="NCBI Taxonomy" id="280463"/>
    <lineage>
        <taxon>Eukaryota</taxon>
        <taxon>Haptista</taxon>
        <taxon>Haptophyta</taxon>
        <taxon>Prymnesiophyceae</taxon>
        <taxon>Isochrysidales</taxon>
        <taxon>Noelaerhabdaceae</taxon>
        <taxon>Emiliania</taxon>
    </lineage>
</organism>
<feature type="coiled-coil region" evidence="1">
    <location>
        <begin position="117"/>
        <end position="144"/>
    </location>
</feature>
<name>A0A0D3HY03_EMIH1</name>
<protein>
    <submittedName>
        <fullName evidence="2">Uncharacterized protein</fullName>
    </submittedName>
</protein>
<dbReference type="EnsemblProtists" id="EOD03888">
    <property type="protein sequence ID" value="EOD03888"/>
    <property type="gene ID" value="EMIHUDRAFT_108010"/>
</dbReference>
<dbReference type="RefSeq" id="XP_005756317.1">
    <property type="nucleotide sequence ID" value="XM_005756260.1"/>
</dbReference>
<reference evidence="3" key="1">
    <citation type="journal article" date="2013" name="Nature">
        <title>Pan genome of the phytoplankton Emiliania underpins its global distribution.</title>
        <authorList>
            <person name="Read B.A."/>
            <person name="Kegel J."/>
            <person name="Klute M.J."/>
            <person name="Kuo A."/>
            <person name="Lefebvre S.C."/>
            <person name="Maumus F."/>
            <person name="Mayer C."/>
            <person name="Miller J."/>
            <person name="Monier A."/>
            <person name="Salamov A."/>
            <person name="Young J."/>
            <person name="Aguilar M."/>
            <person name="Claverie J.M."/>
            <person name="Frickenhaus S."/>
            <person name="Gonzalez K."/>
            <person name="Herman E.K."/>
            <person name="Lin Y.C."/>
            <person name="Napier J."/>
            <person name="Ogata H."/>
            <person name="Sarno A.F."/>
            <person name="Shmutz J."/>
            <person name="Schroeder D."/>
            <person name="de Vargas C."/>
            <person name="Verret F."/>
            <person name="von Dassow P."/>
            <person name="Valentin K."/>
            <person name="Van de Peer Y."/>
            <person name="Wheeler G."/>
            <person name="Dacks J.B."/>
            <person name="Delwiche C.F."/>
            <person name="Dyhrman S.T."/>
            <person name="Glockner G."/>
            <person name="John U."/>
            <person name="Richards T."/>
            <person name="Worden A.Z."/>
            <person name="Zhang X."/>
            <person name="Grigoriev I.V."/>
            <person name="Allen A.E."/>
            <person name="Bidle K."/>
            <person name="Borodovsky M."/>
            <person name="Bowler C."/>
            <person name="Brownlee C."/>
            <person name="Cock J.M."/>
            <person name="Elias M."/>
            <person name="Gladyshev V.N."/>
            <person name="Groth M."/>
            <person name="Guda C."/>
            <person name="Hadaegh A."/>
            <person name="Iglesias-Rodriguez M.D."/>
            <person name="Jenkins J."/>
            <person name="Jones B.M."/>
            <person name="Lawson T."/>
            <person name="Leese F."/>
            <person name="Lindquist E."/>
            <person name="Lobanov A."/>
            <person name="Lomsadze A."/>
            <person name="Malik S.B."/>
            <person name="Marsh M.E."/>
            <person name="Mackinder L."/>
            <person name="Mock T."/>
            <person name="Mueller-Roeber B."/>
            <person name="Pagarete A."/>
            <person name="Parker M."/>
            <person name="Probert I."/>
            <person name="Quesneville H."/>
            <person name="Raines C."/>
            <person name="Rensing S.A."/>
            <person name="Riano-Pachon D.M."/>
            <person name="Richier S."/>
            <person name="Rokitta S."/>
            <person name="Shiraiwa Y."/>
            <person name="Soanes D.M."/>
            <person name="van der Giezen M."/>
            <person name="Wahlund T.M."/>
            <person name="Williams B."/>
            <person name="Wilson W."/>
            <person name="Wolfe G."/>
            <person name="Wurch L.L."/>
        </authorList>
    </citation>
    <scope>NUCLEOTIDE SEQUENCE</scope>
</reference>
<evidence type="ECO:0000313" key="2">
    <source>
        <dbReference type="EnsemblProtists" id="EOD03888"/>
    </source>
</evidence>
<accession>A0A0D3HY03</accession>
<feature type="coiled-coil region" evidence="1">
    <location>
        <begin position="192"/>
        <end position="219"/>
    </location>
</feature>
<reference evidence="2" key="2">
    <citation type="submission" date="2024-10" db="UniProtKB">
        <authorList>
            <consortium name="EnsemblProtists"/>
        </authorList>
    </citation>
    <scope>IDENTIFICATION</scope>
</reference>